<evidence type="ECO:0000256" key="1">
    <source>
        <dbReference type="SAM" id="MobiDB-lite"/>
    </source>
</evidence>
<accession>A0A518C0D5</accession>
<dbReference type="Gene3D" id="3.30.70.20">
    <property type="match status" value="2"/>
</dbReference>
<dbReference type="PANTHER" id="PTHR42783">
    <property type="entry name" value="GLUTAMATE SYNTHASE [NADPH] SMALL CHAIN"/>
    <property type="match status" value="1"/>
</dbReference>
<dbReference type="InterPro" id="IPR006657">
    <property type="entry name" value="MoPterin_dinucl-bd_dom"/>
</dbReference>
<keyword evidence="4" id="KW-1185">Reference proteome</keyword>
<proteinExistence type="predicted"/>
<dbReference type="Gene3D" id="2.40.40.20">
    <property type="match status" value="1"/>
</dbReference>
<reference evidence="3 4" key="1">
    <citation type="submission" date="2019-02" db="EMBL/GenBank/DDBJ databases">
        <title>Deep-cultivation of Planctomycetes and their phenomic and genomic characterization uncovers novel biology.</title>
        <authorList>
            <person name="Wiegand S."/>
            <person name="Jogler M."/>
            <person name="Boedeker C."/>
            <person name="Pinto D."/>
            <person name="Vollmers J."/>
            <person name="Rivas-Marin E."/>
            <person name="Kohn T."/>
            <person name="Peeters S.H."/>
            <person name="Heuer A."/>
            <person name="Rast P."/>
            <person name="Oberbeckmann S."/>
            <person name="Bunk B."/>
            <person name="Jeske O."/>
            <person name="Meyerdierks A."/>
            <person name="Storesund J.E."/>
            <person name="Kallscheuer N."/>
            <person name="Luecker S."/>
            <person name="Lage O.M."/>
            <person name="Pohl T."/>
            <person name="Merkel B.J."/>
            <person name="Hornburger P."/>
            <person name="Mueller R.-W."/>
            <person name="Bruemmer F."/>
            <person name="Labrenz M."/>
            <person name="Spormann A.M."/>
            <person name="Op den Camp H."/>
            <person name="Overmann J."/>
            <person name="Amann R."/>
            <person name="Jetten M.S.M."/>
            <person name="Mascher T."/>
            <person name="Medema M.H."/>
            <person name="Devos D.P."/>
            <person name="Kaster A.-K."/>
            <person name="Ovreas L."/>
            <person name="Rohde M."/>
            <person name="Galperin M.Y."/>
            <person name="Jogler C."/>
        </authorList>
    </citation>
    <scope>NUCLEOTIDE SEQUENCE [LARGE SCALE GENOMIC DNA]</scope>
    <source>
        <strain evidence="3 4">Pan265</strain>
    </source>
</reference>
<dbReference type="KEGG" id="mcad:Pan265_25650"/>
<dbReference type="CDD" id="cd10551">
    <property type="entry name" value="PsrB"/>
    <property type="match status" value="1"/>
</dbReference>
<dbReference type="Proteomes" id="UP000320386">
    <property type="component" value="Chromosome"/>
</dbReference>
<dbReference type="NCBIfam" id="TIGR04519">
    <property type="entry name" value="MoCo_extend_TAT"/>
    <property type="match status" value="1"/>
</dbReference>
<dbReference type="InterPro" id="IPR030948">
    <property type="entry name" value="TAT_var_transloc_signal_dom"/>
</dbReference>
<dbReference type="Gene3D" id="3.30.200.210">
    <property type="match status" value="1"/>
</dbReference>
<dbReference type="PANTHER" id="PTHR42783:SF3">
    <property type="entry name" value="GLUTAMATE SYNTHASE [NADPH] SMALL CHAIN-RELATED"/>
    <property type="match status" value="1"/>
</dbReference>
<feature type="domain" description="4Fe-4S ferredoxin-type" evidence="2">
    <location>
        <begin position="883"/>
        <end position="912"/>
    </location>
</feature>
<name>A0A518C0D5_9BACT</name>
<feature type="domain" description="4Fe-4S ferredoxin-type" evidence="2">
    <location>
        <begin position="851"/>
        <end position="882"/>
    </location>
</feature>
<feature type="region of interest" description="Disordered" evidence="1">
    <location>
        <begin position="763"/>
        <end position="788"/>
    </location>
</feature>
<dbReference type="AlphaFoldDB" id="A0A518C0D5"/>
<dbReference type="EMBL" id="CP036280">
    <property type="protein sequence ID" value="QDU72691.1"/>
    <property type="molecule type" value="Genomic_DNA"/>
</dbReference>
<gene>
    <name evidence="3" type="primary">ttrB</name>
    <name evidence="3" type="ORF">Pan265_25650</name>
</gene>
<sequence>MPSLDPQVDARDQGMTYWRSLAEYADSDAFRAQVAEEFPGYDPEELRSMSRRGFLRLAGASMALAGLTLSGCRRWPQEYVVPYASRPNGSTPGVPEYFASMIDRQGVARPTLVTSMDGRPTKVDGNPDHAMSLGAADVQTQASTLEMYDPERSRSVLRRDGGEFQVASWEAFDRYAGTSFGPLKGAAGSGIAFLSEATGSPTLLSMRARAIAAYPGATWHTWESTNRDHAIEGLRSAFGEAVRPQYDLSRADVIACFECDLLSDHPGQASNARGWAAGRRRADKDVSGSMSRMYVAESTFTPTGLAADERLPVQVSKQLAILRALAARIGLAGVTESGSLNGSSAWVEALAADLLAHHGRSLVVVGDVLPPEAHHLAALINEKLQCVGATVSYIREPAADQYPCGASIASLAERIESGEVRKLVILGGNPVYDAPASLGFAELLGRVDETVHLSLYVNETSRACLWHLPMAHALECWGDGTAWDGTATVQQPLIEPLYGGKSAIEVLALLLRERPLAGYDLVRRTWTELLSTGEFEKAWRASVHRGFLDQPAQPVSVRVSGEVSSSETKPAPSLEIVIKPSPSLGDGRMANNGWLQELPDSSTKVCWDNPALMHPADARELGVAADGDLVTITAGGASVTIPVFRKQGQARGSVTLYQGYGRTAAGRVGDGVGVDVNPLRAAGDFSAAQVALAGGQHKLAMTSQHHVIGLDDVGKYGLKKRVGDPKDPEDAPYIVKSAPLERYERDPKFVDRSVHGDLRVQLWSPPPIVDDHTTKEATKPKREGGPDAFNDPHAWGMSIDMNTCIGCNACVIACQSENNIPVVGAQQVDMSREMHWLRLDTYYKGDPEGSPEAVVMPMMCTHCENAPCEQVCPVAATVHDTEGLNTMVYNRCIGTRYCSNNCPYKVRRFNYFDYHAKDPRGAAMPWLDIPDNQQAKTIDPIKKMLFNPAVTVRMRGIMEKCTYCTQRIAAAKIKADNEYQQNKRSSPLVQDGEIATACQMACPTEAIVFGNLNDGEARVSKIQANPRAYEVLRELNTRPRTRHLARITNPNPKLAKSAKGKDKQAEHEGAGHG</sequence>
<feature type="domain" description="4Fe-4S ferredoxin-type" evidence="2">
    <location>
        <begin position="795"/>
        <end position="825"/>
    </location>
</feature>
<protein>
    <submittedName>
        <fullName evidence="3">Tetrathionate reductase subunit B</fullName>
    </submittedName>
</protein>
<dbReference type="Gene3D" id="3.40.50.740">
    <property type="match status" value="1"/>
</dbReference>
<evidence type="ECO:0000313" key="4">
    <source>
        <dbReference type="Proteomes" id="UP000320386"/>
    </source>
</evidence>
<dbReference type="Pfam" id="PF12838">
    <property type="entry name" value="Fer4_7"/>
    <property type="match status" value="1"/>
</dbReference>
<dbReference type="Pfam" id="PF01568">
    <property type="entry name" value="Molydop_binding"/>
    <property type="match status" value="1"/>
</dbReference>
<organism evidence="3 4">
    <name type="scientific">Mucisphaera calidilacus</name>
    <dbReference type="NCBI Taxonomy" id="2527982"/>
    <lineage>
        <taxon>Bacteria</taxon>
        <taxon>Pseudomonadati</taxon>
        <taxon>Planctomycetota</taxon>
        <taxon>Phycisphaerae</taxon>
        <taxon>Phycisphaerales</taxon>
        <taxon>Phycisphaeraceae</taxon>
        <taxon>Mucisphaera</taxon>
    </lineage>
</organism>
<dbReference type="SUPFAM" id="SSF53706">
    <property type="entry name" value="Formate dehydrogenase/DMSO reductase, domains 1-3"/>
    <property type="match status" value="1"/>
</dbReference>
<dbReference type="InterPro" id="IPR009010">
    <property type="entry name" value="Asp_de-COase-like_dom_sf"/>
</dbReference>
<dbReference type="OrthoDB" id="9779457at2"/>
<evidence type="ECO:0000259" key="2">
    <source>
        <dbReference type="PROSITE" id="PS51379"/>
    </source>
</evidence>
<feature type="region of interest" description="Disordered" evidence="1">
    <location>
        <begin position="1042"/>
        <end position="1073"/>
    </location>
</feature>
<dbReference type="SUPFAM" id="SSF54862">
    <property type="entry name" value="4Fe-4S ferredoxins"/>
    <property type="match status" value="1"/>
</dbReference>
<dbReference type="InterPro" id="IPR017896">
    <property type="entry name" value="4Fe4S_Fe-S-bd"/>
</dbReference>
<dbReference type="GO" id="GO:0043546">
    <property type="term" value="F:molybdopterin cofactor binding"/>
    <property type="evidence" value="ECO:0007669"/>
    <property type="project" value="InterPro"/>
</dbReference>
<feature type="compositionally biased region" description="Basic and acidic residues" evidence="1">
    <location>
        <begin position="1059"/>
        <end position="1073"/>
    </location>
</feature>
<feature type="compositionally biased region" description="Basic and acidic residues" evidence="1">
    <location>
        <begin position="769"/>
        <end position="785"/>
    </location>
</feature>
<dbReference type="PROSITE" id="PS51379">
    <property type="entry name" value="4FE4S_FER_2"/>
    <property type="match status" value="3"/>
</dbReference>
<dbReference type="SUPFAM" id="SSF50692">
    <property type="entry name" value="ADC-like"/>
    <property type="match status" value="1"/>
</dbReference>
<dbReference type="GO" id="GO:0016491">
    <property type="term" value="F:oxidoreductase activity"/>
    <property type="evidence" value="ECO:0007669"/>
    <property type="project" value="InterPro"/>
</dbReference>
<evidence type="ECO:0000313" key="3">
    <source>
        <dbReference type="EMBL" id="QDU72691.1"/>
    </source>
</evidence>
<dbReference type="CDD" id="cd02784">
    <property type="entry name" value="MopB_CT_PHLH"/>
    <property type="match status" value="1"/>
</dbReference>
<dbReference type="RefSeq" id="WP_145446856.1">
    <property type="nucleotide sequence ID" value="NZ_CP036280.1"/>
</dbReference>